<proteinExistence type="predicted"/>
<evidence type="ECO:0000313" key="2">
    <source>
        <dbReference type="EMBL" id="GBP33580.1"/>
    </source>
</evidence>
<organism evidence="2 3">
    <name type="scientific">Eumeta variegata</name>
    <name type="common">Bagworm moth</name>
    <name type="synonym">Eumeta japonica</name>
    <dbReference type="NCBI Taxonomy" id="151549"/>
    <lineage>
        <taxon>Eukaryota</taxon>
        <taxon>Metazoa</taxon>
        <taxon>Ecdysozoa</taxon>
        <taxon>Arthropoda</taxon>
        <taxon>Hexapoda</taxon>
        <taxon>Insecta</taxon>
        <taxon>Pterygota</taxon>
        <taxon>Neoptera</taxon>
        <taxon>Endopterygota</taxon>
        <taxon>Lepidoptera</taxon>
        <taxon>Glossata</taxon>
        <taxon>Ditrysia</taxon>
        <taxon>Tineoidea</taxon>
        <taxon>Psychidae</taxon>
        <taxon>Oiketicinae</taxon>
        <taxon>Eumeta</taxon>
    </lineage>
</organism>
<dbReference type="AlphaFoldDB" id="A0A4C1V500"/>
<evidence type="ECO:0000256" key="1">
    <source>
        <dbReference type="SAM" id="MobiDB-lite"/>
    </source>
</evidence>
<comment type="caution">
    <text evidence="2">The sequence shown here is derived from an EMBL/GenBank/DDBJ whole genome shotgun (WGS) entry which is preliminary data.</text>
</comment>
<gene>
    <name evidence="2" type="ORF">EVAR_28737_1</name>
</gene>
<dbReference type="EMBL" id="BGZK01000275">
    <property type="protein sequence ID" value="GBP33580.1"/>
    <property type="molecule type" value="Genomic_DNA"/>
</dbReference>
<dbReference type="Proteomes" id="UP000299102">
    <property type="component" value="Unassembled WGS sequence"/>
</dbReference>
<keyword evidence="3" id="KW-1185">Reference proteome</keyword>
<accession>A0A4C1V500</accession>
<sequence length="159" mass="17788">MQHGHICQIESLALRALDWLSAVRRSAVTRPSVDGLTRPPRHEATVGTAGRSSNRDTRCLGDLLRKRWRRGPDVGARGNRSRAAIYRVTEPIYDVTLCSICYPNYLVQHRRPRFNRSESLNQGWAVKLLKCCHSNDRIAPIAHGQQPKQSVGGQVLAVG</sequence>
<name>A0A4C1V500_EUMVA</name>
<reference evidence="2 3" key="1">
    <citation type="journal article" date="2019" name="Commun. Biol.">
        <title>The bagworm genome reveals a unique fibroin gene that provides high tensile strength.</title>
        <authorList>
            <person name="Kono N."/>
            <person name="Nakamura H."/>
            <person name="Ohtoshi R."/>
            <person name="Tomita M."/>
            <person name="Numata K."/>
            <person name="Arakawa K."/>
        </authorList>
    </citation>
    <scope>NUCLEOTIDE SEQUENCE [LARGE SCALE GENOMIC DNA]</scope>
</reference>
<evidence type="ECO:0000313" key="3">
    <source>
        <dbReference type="Proteomes" id="UP000299102"/>
    </source>
</evidence>
<protein>
    <submittedName>
        <fullName evidence="2">Uncharacterized protein</fullName>
    </submittedName>
</protein>
<feature type="region of interest" description="Disordered" evidence="1">
    <location>
        <begin position="31"/>
        <end position="55"/>
    </location>
</feature>